<dbReference type="Pfam" id="PF04773">
    <property type="entry name" value="FecR"/>
    <property type="match status" value="1"/>
</dbReference>
<sequence length="444" mass="46330">MLASAAQAAEAGKVVFVTGQVSVAARPLALDAAVQEGDELTTGADGYVYVKTVDQGFLVLRPNSKARIVAYHIDAQNPANTRVKLELLQGVARSISGVGVKQARQNFRFNTPVAAIGVRGTDFVVYTDQQTSRVTVMSGGVVVSGFAGSCGPEGGGPCEGGASRELFAGQAGLMLQVQRGQTSPQLLRSPVMSPADQGAPARPDEPVGKVGGSSPGADVNLDAQKSNNVLNNSKQISQSNVTPGGGASVPPLVDQQPETVVPPVKPVTPPVLPPVVTRGPEEVIWGRYAAIAGGKVDAATQAKIKDGAYDLEMVLGPYNIARLKSTAYVAPREGTASFVLTGSDAVLQRAGGNWVQATVENAQLDVDFATRTFKTSLNVVGDNMRVPYSVAGNISQKGELVNPNQITDNRIKGYLGGANVEEAAYLFQYKSNLVTVNGATKWSR</sequence>
<protein>
    <recommendedName>
        <fullName evidence="2">FecR protein domain-containing protein</fullName>
    </recommendedName>
</protein>
<dbReference type="InterPro" id="IPR006860">
    <property type="entry name" value="FecR"/>
</dbReference>
<proteinExistence type="predicted"/>
<evidence type="ECO:0000259" key="2">
    <source>
        <dbReference type="Pfam" id="PF04773"/>
    </source>
</evidence>
<dbReference type="AlphaFoldDB" id="A0A845GVU0"/>
<accession>A0A845GVU0</accession>
<comment type="caution">
    <text evidence="3">The sequence shown here is derived from an EMBL/GenBank/DDBJ whole genome shotgun (WGS) entry which is preliminary data.</text>
</comment>
<dbReference type="PANTHER" id="PTHR38731:SF3">
    <property type="entry name" value="BLL6125 PROTEIN"/>
    <property type="match status" value="1"/>
</dbReference>
<gene>
    <name evidence="3" type="ORF">GTP90_26250</name>
</gene>
<dbReference type="Gene3D" id="2.60.120.1440">
    <property type="match status" value="1"/>
</dbReference>
<dbReference type="PANTHER" id="PTHR38731">
    <property type="entry name" value="LIPL45-RELATED LIPOPROTEIN-RELATED"/>
    <property type="match status" value="1"/>
</dbReference>
<organism evidence="3 4">
    <name type="scientific">Duganella vulcania</name>
    <dbReference type="NCBI Taxonomy" id="2692166"/>
    <lineage>
        <taxon>Bacteria</taxon>
        <taxon>Pseudomonadati</taxon>
        <taxon>Pseudomonadota</taxon>
        <taxon>Betaproteobacteria</taxon>
        <taxon>Burkholderiales</taxon>
        <taxon>Oxalobacteraceae</taxon>
        <taxon>Telluria group</taxon>
        <taxon>Duganella</taxon>
    </lineage>
</organism>
<name>A0A845GVU0_9BURK</name>
<feature type="compositionally biased region" description="Polar residues" evidence="1">
    <location>
        <begin position="223"/>
        <end position="242"/>
    </location>
</feature>
<evidence type="ECO:0000313" key="3">
    <source>
        <dbReference type="EMBL" id="MYM97358.1"/>
    </source>
</evidence>
<dbReference type="Proteomes" id="UP000447355">
    <property type="component" value="Unassembled WGS sequence"/>
</dbReference>
<dbReference type="EMBL" id="WWCX01000070">
    <property type="protein sequence ID" value="MYM97358.1"/>
    <property type="molecule type" value="Genomic_DNA"/>
</dbReference>
<evidence type="ECO:0000313" key="4">
    <source>
        <dbReference type="Proteomes" id="UP000447355"/>
    </source>
</evidence>
<evidence type="ECO:0000256" key="1">
    <source>
        <dbReference type="SAM" id="MobiDB-lite"/>
    </source>
</evidence>
<dbReference type="RefSeq" id="WP_161086269.1">
    <property type="nucleotide sequence ID" value="NZ_WWCX01000070.1"/>
</dbReference>
<reference evidence="3" key="1">
    <citation type="submission" date="2019-12" db="EMBL/GenBank/DDBJ databases">
        <title>Novel species isolated from a subtropical stream in China.</title>
        <authorList>
            <person name="Lu H."/>
        </authorList>
    </citation>
    <scope>NUCLEOTIDE SEQUENCE [LARGE SCALE GENOMIC DNA]</scope>
    <source>
        <strain evidence="3">FT81W</strain>
    </source>
</reference>
<feature type="region of interest" description="Disordered" evidence="1">
    <location>
        <begin position="180"/>
        <end position="265"/>
    </location>
</feature>
<feature type="domain" description="FecR protein" evidence="2">
    <location>
        <begin position="38"/>
        <end position="141"/>
    </location>
</feature>